<name>A0A7S1BNH7_9STRA</name>
<evidence type="ECO:0000313" key="2">
    <source>
        <dbReference type="EMBL" id="CAD8891885.1"/>
    </source>
</evidence>
<sequence length="319" mass="34548">MYFYRCKVIGARMTKFGVVVAVASTFAVVNAKASHSSAFITASYRSKQAPNTKSLVILDARRETSVDASTATFATAAVSAAFVLGSFPGICYADSGPESLSAIIGLGFFLGAAATIARAVVVEDVESKEDPDKIGKTVPSLADEEAAVSEAAEEIENTQDEIKATEEAEAAIEEVVEEVKEVVEEPKTKVEEVKEVAEEAETAVEEVEIKMEEVETEIEEADSKSEFADQTPAPKMPQPTKIDEAKKRVASTLEGETAKIQQMVEKTKDEKIAEAITNKNDAPFTEDIVESSIKPGKPVKIGIFRRIGQLAKRVIFFWR</sequence>
<protein>
    <submittedName>
        <fullName evidence="2">Uncharacterized protein</fullName>
    </submittedName>
</protein>
<accession>A0A7S1BNH7</accession>
<evidence type="ECO:0000256" key="1">
    <source>
        <dbReference type="SAM" id="MobiDB-lite"/>
    </source>
</evidence>
<organism evidence="2">
    <name type="scientific">Corethron hystrix</name>
    <dbReference type="NCBI Taxonomy" id="216773"/>
    <lineage>
        <taxon>Eukaryota</taxon>
        <taxon>Sar</taxon>
        <taxon>Stramenopiles</taxon>
        <taxon>Ochrophyta</taxon>
        <taxon>Bacillariophyta</taxon>
        <taxon>Coscinodiscophyceae</taxon>
        <taxon>Corethrophycidae</taxon>
        <taxon>Corethrales</taxon>
        <taxon>Corethraceae</taxon>
        <taxon>Corethron</taxon>
    </lineage>
</organism>
<dbReference type="EMBL" id="HBFR01026492">
    <property type="protein sequence ID" value="CAD8891885.1"/>
    <property type="molecule type" value="Transcribed_RNA"/>
</dbReference>
<reference evidence="2" key="1">
    <citation type="submission" date="2021-01" db="EMBL/GenBank/DDBJ databases">
        <authorList>
            <person name="Corre E."/>
            <person name="Pelletier E."/>
            <person name="Niang G."/>
            <person name="Scheremetjew M."/>
            <person name="Finn R."/>
            <person name="Kale V."/>
            <person name="Holt S."/>
            <person name="Cochrane G."/>
            <person name="Meng A."/>
            <person name="Brown T."/>
            <person name="Cohen L."/>
        </authorList>
    </citation>
    <scope>NUCLEOTIDE SEQUENCE</scope>
    <source>
        <strain evidence="2">308</strain>
    </source>
</reference>
<gene>
    <name evidence="2" type="ORF">CHYS00102_LOCUS19091</name>
</gene>
<proteinExistence type="predicted"/>
<feature type="region of interest" description="Disordered" evidence="1">
    <location>
        <begin position="218"/>
        <end position="239"/>
    </location>
</feature>
<dbReference type="AlphaFoldDB" id="A0A7S1BNH7"/>